<keyword evidence="2" id="KW-0067">ATP-binding</keyword>
<reference evidence="5" key="1">
    <citation type="journal article" date="2019" name="Int. J. Syst. Evol. Microbiol.">
        <title>The Global Catalogue of Microorganisms (GCM) 10K type strain sequencing project: providing services to taxonomists for standard genome sequencing and annotation.</title>
        <authorList>
            <consortium name="The Broad Institute Genomics Platform"/>
            <consortium name="The Broad Institute Genome Sequencing Center for Infectious Disease"/>
            <person name="Wu L."/>
            <person name="Ma J."/>
        </authorList>
    </citation>
    <scope>NUCLEOTIDE SEQUENCE [LARGE SCALE GENOMIC DNA]</scope>
    <source>
        <strain evidence="5">JCM 17494</strain>
    </source>
</reference>
<evidence type="ECO:0000256" key="2">
    <source>
        <dbReference type="ARBA" id="ARBA00022840"/>
    </source>
</evidence>
<dbReference type="PANTHER" id="PTHR22683">
    <property type="entry name" value="SPORULATION PROTEIN RELATED"/>
    <property type="match status" value="1"/>
</dbReference>
<feature type="domain" description="FtsK" evidence="3">
    <location>
        <begin position="364"/>
        <end position="462"/>
    </location>
</feature>
<sequence length="590" mass="64758">MTHLALVGPPHLTAPRIPAAPGIYRIGQGTPPTPVAVSFEPSDRRRCENLLTWFERGGEPGATLLVDDWKLCAESDPGLAESIRWITVATPARVIITARSLDHLPERVRLRVEVLDFLALHGLSTFTKALAWKGRWWKVPVGTDAHGRPVVAELTHLADGKWRTGSHLGVTAPETLRSLVLGLVTTHSPKLFQAVFVDAHDSDVFAGLDQAPHVQAHHRGVARDPALIRHVADALLAESERRLEVVGNTWTIFHHRGFDQVLPQLLVCVHGLDAIVAAEPEFATTLATIAHDVGKSGVQLLLDSPHDVVTRQIDDCTVPANLDEATKSLPQLMCQAEPAPGFFDLHEVPNRFDRSHAWRPRPVKMQYRVAVGTDEHGQPVEIDLKSGTLQDGMGPHGEIVAPPERRAEGLRALILGQMLRHSPDELQVVLIDFHGTAVFAGLDSAPHVQPALAEALMDDHERRIRMLVDSGNYRTTWDYRTARSNGAQLGPLPELLVCVDGVHGLVEARPDFLQVLQTLGRTGRSYGQHLLLSDATPPSDLQGNDFMSYRLELTGNGWARRIGRSVESFTLPTDLDSVAWSLPQAMRATS</sequence>
<dbReference type="InterPro" id="IPR027417">
    <property type="entry name" value="P-loop_NTPase"/>
</dbReference>
<dbReference type="InterPro" id="IPR002543">
    <property type="entry name" value="FtsK_dom"/>
</dbReference>
<dbReference type="Pfam" id="PF01580">
    <property type="entry name" value="FtsK_SpoIIIE"/>
    <property type="match status" value="1"/>
</dbReference>
<dbReference type="EMBL" id="BAABBE010000006">
    <property type="protein sequence ID" value="GAA3637219.1"/>
    <property type="molecule type" value="Genomic_DNA"/>
</dbReference>
<comment type="caution">
    <text evidence="4">The sequence shown here is derived from an EMBL/GenBank/DDBJ whole genome shotgun (WGS) entry which is preliminary data.</text>
</comment>
<evidence type="ECO:0000313" key="5">
    <source>
        <dbReference type="Proteomes" id="UP001500711"/>
    </source>
</evidence>
<proteinExistence type="predicted"/>
<name>A0ABP7ANW3_9PSEU</name>
<dbReference type="RefSeq" id="WP_346129764.1">
    <property type="nucleotide sequence ID" value="NZ_BAABBE010000006.1"/>
</dbReference>
<evidence type="ECO:0000259" key="3">
    <source>
        <dbReference type="Pfam" id="PF01580"/>
    </source>
</evidence>
<evidence type="ECO:0000256" key="1">
    <source>
        <dbReference type="ARBA" id="ARBA00022741"/>
    </source>
</evidence>
<gene>
    <name evidence="4" type="ORF">GCM10022267_24650</name>
</gene>
<dbReference type="PANTHER" id="PTHR22683:SF1">
    <property type="entry name" value="TYPE VII SECRETION SYSTEM PROTEIN ESSC"/>
    <property type="match status" value="1"/>
</dbReference>
<organism evidence="4 5">
    <name type="scientific">Lentzea roselyniae</name>
    <dbReference type="NCBI Taxonomy" id="531940"/>
    <lineage>
        <taxon>Bacteria</taxon>
        <taxon>Bacillati</taxon>
        <taxon>Actinomycetota</taxon>
        <taxon>Actinomycetes</taxon>
        <taxon>Pseudonocardiales</taxon>
        <taxon>Pseudonocardiaceae</taxon>
        <taxon>Lentzea</taxon>
    </lineage>
</organism>
<keyword evidence="5" id="KW-1185">Reference proteome</keyword>
<dbReference type="InterPro" id="IPR050206">
    <property type="entry name" value="FtsK/SpoIIIE/SftA"/>
</dbReference>
<dbReference type="Gene3D" id="3.40.50.300">
    <property type="entry name" value="P-loop containing nucleotide triphosphate hydrolases"/>
    <property type="match status" value="2"/>
</dbReference>
<protein>
    <recommendedName>
        <fullName evidence="3">FtsK domain-containing protein</fullName>
    </recommendedName>
</protein>
<dbReference type="Proteomes" id="UP001500711">
    <property type="component" value="Unassembled WGS sequence"/>
</dbReference>
<keyword evidence="1" id="KW-0547">Nucleotide-binding</keyword>
<evidence type="ECO:0000313" key="4">
    <source>
        <dbReference type="EMBL" id="GAA3637219.1"/>
    </source>
</evidence>
<accession>A0ABP7ANW3</accession>